<evidence type="ECO:0000256" key="6">
    <source>
        <dbReference type="HAMAP-Rule" id="MF_00267"/>
    </source>
</evidence>
<gene>
    <name evidence="6" type="primary">minC</name>
    <name evidence="9" type="ORF">FHS81_001373</name>
</gene>
<evidence type="ECO:0000256" key="5">
    <source>
        <dbReference type="ARBA" id="ARBA00025606"/>
    </source>
</evidence>
<evidence type="ECO:0000259" key="8">
    <source>
        <dbReference type="Pfam" id="PF03775"/>
    </source>
</evidence>
<dbReference type="PANTHER" id="PTHR34108">
    <property type="entry name" value="SEPTUM SITE-DETERMINING PROTEIN MINC"/>
    <property type="match status" value="1"/>
</dbReference>
<sequence length="281" mass="29422">MTQTATPPAAQPGQAKRPTIRFRGRSFLALLLSPEAPLDIWFEELTSLIDRSPGFFGARAVILDVSGLDIDRQGLIDLLAQLGERRIQVMGIEGAKETWLGPGFPPLVRGGKQVNEVDVPVPAAKADDGSATQPAPAQNASGQGNSEQGTGTQDASAQQSQPAPISIPAETTRPSLIIEQPVRSGQSVTFPQGDVTIIGSVASGSEVIAGGSIHIYGALRGRALAGCAGHASARIFCNKLEAELVAIDGLYKTAEALDDNYRGQAVQIWLEGDAIKIAPIN</sequence>
<dbReference type="EMBL" id="JACICC010000003">
    <property type="protein sequence ID" value="MBB3809291.1"/>
    <property type="molecule type" value="Genomic_DNA"/>
</dbReference>
<evidence type="ECO:0000313" key="9">
    <source>
        <dbReference type="EMBL" id="MBB3809291.1"/>
    </source>
</evidence>
<keyword evidence="3 6" id="KW-0717">Septation</keyword>
<accession>A0A7W5Z368</accession>
<comment type="caution">
    <text evidence="9">The sequence shown here is derived from an EMBL/GenBank/DDBJ whole genome shotgun (WGS) entry which is preliminary data.</text>
</comment>
<feature type="region of interest" description="Disordered" evidence="7">
    <location>
        <begin position="124"/>
        <end position="167"/>
    </location>
</feature>
<feature type="compositionally biased region" description="Polar residues" evidence="7">
    <location>
        <begin position="130"/>
        <end position="154"/>
    </location>
</feature>
<keyword evidence="4 6" id="KW-0131">Cell cycle</keyword>
<dbReference type="HAMAP" id="MF_00267">
    <property type="entry name" value="MinC"/>
    <property type="match status" value="1"/>
</dbReference>
<dbReference type="InterPro" id="IPR013033">
    <property type="entry name" value="MinC"/>
</dbReference>
<evidence type="ECO:0000256" key="2">
    <source>
        <dbReference type="ARBA" id="ARBA00022618"/>
    </source>
</evidence>
<comment type="subunit">
    <text evidence="6">Interacts with MinD and FtsZ.</text>
</comment>
<keyword evidence="10" id="KW-1185">Reference proteome</keyword>
<comment type="function">
    <text evidence="5 6">Cell division inhibitor that blocks the formation of polar Z ring septums. Rapidly oscillates between the poles of the cell to destabilize FtsZ filaments that have formed before they mature into polar Z rings. Prevents FtsZ polymerization.</text>
</comment>
<dbReference type="Gene3D" id="2.160.20.70">
    <property type="match status" value="1"/>
</dbReference>
<organism evidence="9 10">
    <name type="scientific">Pseudochelatococcus contaminans</name>
    <dbReference type="NCBI Taxonomy" id="1538103"/>
    <lineage>
        <taxon>Bacteria</taxon>
        <taxon>Pseudomonadati</taxon>
        <taxon>Pseudomonadota</taxon>
        <taxon>Alphaproteobacteria</taxon>
        <taxon>Hyphomicrobiales</taxon>
        <taxon>Chelatococcaceae</taxon>
        <taxon>Pseudochelatococcus</taxon>
    </lineage>
</organism>
<feature type="domain" description="Septum formation inhibitor MinC C-terminal" evidence="8">
    <location>
        <begin position="177"/>
        <end position="277"/>
    </location>
</feature>
<dbReference type="InterPro" id="IPR016098">
    <property type="entry name" value="CAP/MinC_C"/>
</dbReference>
<comment type="similarity">
    <text evidence="1 6">Belongs to the MinC family.</text>
</comment>
<dbReference type="InterPro" id="IPR036145">
    <property type="entry name" value="MinC_C_sf"/>
</dbReference>
<evidence type="ECO:0000256" key="4">
    <source>
        <dbReference type="ARBA" id="ARBA00023306"/>
    </source>
</evidence>
<evidence type="ECO:0000256" key="1">
    <source>
        <dbReference type="ARBA" id="ARBA00006291"/>
    </source>
</evidence>
<dbReference type="GO" id="GO:0000902">
    <property type="term" value="P:cell morphogenesis"/>
    <property type="evidence" value="ECO:0007669"/>
    <property type="project" value="InterPro"/>
</dbReference>
<evidence type="ECO:0000256" key="7">
    <source>
        <dbReference type="SAM" id="MobiDB-lite"/>
    </source>
</evidence>
<dbReference type="InterPro" id="IPR005526">
    <property type="entry name" value="Septum_form_inhib_MinC_C"/>
</dbReference>
<protein>
    <recommendedName>
        <fullName evidence="6">Probable septum site-determining protein MinC</fullName>
    </recommendedName>
</protein>
<proteinExistence type="inferred from homology"/>
<dbReference type="NCBIfam" id="TIGR01222">
    <property type="entry name" value="minC"/>
    <property type="match status" value="1"/>
</dbReference>
<dbReference type="PANTHER" id="PTHR34108:SF1">
    <property type="entry name" value="SEPTUM SITE-DETERMINING PROTEIN MINC"/>
    <property type="match status" value="1"/>
</dbReference>
<evidence type="ECO:0000313" key="10">
    <source>
        <dbReference type="Proteomes" id="UP000537592"/>
    </source>
</evidence>
<feature type="compositionally biased region" description="Low complexity" evidence="7">
    <location>
        <begin position="155"/>
        <end position="167"/>
    </location>
</feature>
<dbReference type="GO" id="GO:0000917">
    <property type="term" value="P:division septum assembly"/>
    <property type="evidence" value="ECO:0007669"/>
    <property type="project" value="UniProtKB-KW"/>
</dbReference>
<name>A0A7W5Z368_9HYPH</name>
<dbReference type="AlphaFoldDB" id="A0A7W5Z368"/>
<dbReference type="Pfam" id="PF03775">
    <property type="entry name" value="MinC_C"/>
    <property type="match status" value="1"/>
</dbReference>
<evidence type="ECO:0000256" key="3">
    <source>
        <dbReference type="ARBA" id="ARBA00023210"/>
    </source>
</evidence>
<dbReference type="SUPFAM" id="SSF63848">
    <property type="entry name" value="Cell-division inhibitor MinC, C-terminal domain"/>
    <property type="match status" value="1"/>
</dbReference>
<dbReference type="Gene3D" id="3.30.70.260">
    <property type="match status" value="1"/>
</dbReference>
<dbReference type="Proteomes" id="UP000537592">
    <property type="component" value="Unassembled WGS sequence"/>
</dbReference>
<dbReference type="GO" id="GO:1901891">
    <property type="term" value="P:regulation of cell septum assembly"/>
    <property type="evidence" value="ECO:0007669"/>
    <property type="project" value="InterPro"/>
</dbReference>
<dbReference type="RefSeq" id="WP_183751339.1">
    <property type="nucleotide sequence ID" value="NZ_JACICC010000003.1"/>
</dbReference>
<keyword evidence="2 6" id="KW-0132">Cell division</keyword>
<reference evidence="9 10" key="1">
    <citation type="submission" date="2020-08" db="EMBL/GenBank/DDBJ databases">
        <title>Genomic Encyclopedia of Type Strains, Phase IV (KMG-IV): sequencing the most valuable type-strain genomes for metagenomic binning, comparative biology and taxonomic classification.</title>
        <authorList>
            <person name="Goeker M."/>
        </authorList>
    </citation>
    <scope>NUCLEOTIDE SEQUENCE [LARGE SCALE GENOMIC DNA]</scope>
    <source>
        <strain evidence="9 10">DSM 28760</strain>
    </source>
</reference>